<dbReference type="InterPro" id="IPR007235">
    <property type="entry name" value="Glyco_trans_28_C"/>
</dbReference>
<evidence type="ECO:0000313" key="3">
    <source>
        <dbReference type="EMBL" id="MFD1719460.1"/>
    </source>
</evidence>
<reference evidence="4" key="1">
    <citation type="journal article" date="2019" name="Int. J. Syst. Evol. Microbiol.">
        <title>The Global Catalogue of Microorganisms (GCM) 10K type strain sequencing project: providing services to taxonomists for standard genome sequencing and annotation.</title>
        <authorList>
            <consortium name="The Broad Institute Genomics Platform"/>
            <consortium name="The Broad Institute Genome Sequencing Center for Infectious Disease"/>
            <person name="Wu L."/>
            <person name="Ma J."/>
        </authorList>
    </citation>
    <scope>NUCLEOTIDE SEQUENCE [LARGE SCALE GENOMIC DNA]</scope>
    <source>
        <strain evidence="4">JCM 17130</strain>
    </source>
</reference>
<evidence type="ECO:0000256" key="1">
    <source>
        <dbReference type="SAM" id="MobiDB-lite"/>
    </source>
</evidence>
<sequence>MTTTVPAPPAARSADVRTGTRPRVALYSHDAQGLGHVRRNLAIAHALSGMEPAPDILLLTGAPEAVAAHRPRGCDLVSLPGLAKDADGDYGARHLSVGQRHVVDMRRAVLTAALTSFRPDVLVVDKHPRGLRGELEPALRALAGTTQVVLGLRDVLDDPAVARREWSAERNGAALDRWYDAVWVYGDAAVHDPLAGLELPRRLRHRTVHTGYLAHGRDALPSGRRTAVESPYVLATVGGGSDGATLAEAFARAAMPAGHRGVLVTGPQMPPRERCRIHGIAESRPDLEVHEFVEDATALLAGASAVVGMGGYNTVCEAMSAGTPMLVVPRVRPRTEQLVRARALTAAGVIDHLTPDRLSAAALTDWLAGAVRRAPVAGHGIDLDGLRRLPVLFSELADEKENADVA</sequence>
<organism evidence="3 4">
    <name type="scientific">Georgenia deserti</name>
    <dbReference type="NCBI Taxonomy" id="2093781"/>
    <lineage>
        <taxon>Bacteria</taxon>
        <taxon>Bacillati</taxon>
        <taxon>Actinomycetota</taxon>
        <taxon>Actinomycetes</taxon>
        <taxon>Micrococcales</taxon>
        <taxon>Bogoriellaceae</taxon>
        <taxon>Georgenia</taxon>
    </lineage>
</organism>
<feature type="domain" description="Glycosyl transferase family 28 C-terminal" evidence="2">
    <location>
        <begin position="236"/>
        <end position="349"/>
    </location>
</feature>
<comment type="caution">
    <text evidence="3">The sequence shown here is derived from an EMBL/GenBank/DDBJ whole genome shotgun (WGS) entry which is preliminary data.</text>
</comment>
<gene>
    <name evidence="3" type="ORF">ACFSE6_16570</name>
</gene>
<dbReference type="EMBL" id="JBHUEE010000010">
    <property type="protein sequence ID" value="MFD1719460.1"/>
    <property type="molecule type" value="Genomic_DNA"/>
</dbReference>
<feature type="region of interest" description="Disordered" evidence="1">
    <location>
        <begin position="1"/>
        <end position="21"/>
    </location>
</feature>
<dbReference type="PANTHER" id="PTHR21015:SF28">
    <property type="entry name" value="SLL1722 PROTEIN"/>
    <property type="match status" value="1"/>
</dbReference>
<dbReference type="SUPFAM" id="SSF53756">
    <property type="entry name" value="UDP-Glycosyltransferase/glycogen phosphorylase"/>
    <property type="match status" value="1"/>
</dbReference>
<keyword evidence="4" id="KW-1185">Reference proteome</keyword>
<evidence type="ECO:0000313" key="4">
    <source>
        <dbReference type="Proteomes" id="UP001597277"/>
    </source>
</evidence>
<proteinExistence type="predicted"/>
<name>A0ABW4L7K7_9MICO</name>
<dbReference type="Proteomes" id="UP001597277">
    <property type="component" value="Unassembled WGS sequence"/>
</dbReference>
<dbReference type="PANTHER" id="PTHR21015">
    <property type="entry name" value="UDP-N-ACETYLGLUCOSAMINE--N-ACETYLMURAMYL-(PENTAPEPTIDE) PYROPHOSPHORYL-UNDECAPRENOL N-ACETYLGLUCOSAMINE TRANSFERASE 1"/>
    <property type="match status" value="1"/>
</dbReference>
<protein>
    <submittedName>
        <fullName evidence="3">Glycosyltransferase family protein</fullName>
    </submittedName>
</protein>
<dbReference type="Pfam" id="PF04101">
    <property type="entry name" value="Glyco_tran_28_C"/>
    <property type="match status" value="1"/>
</dbReference>
<dbReference type="Gene3D" id="3.40.50.2000">
    <property type="entry name" value="Glycogen Phosphorylase B"/>
    <property type="match status" value="1"/>
</dbReference>
<dbReference type="RefSeq" id="WP_388009797.1">
    <property type="nucleotide sequence ID" value="NZ_JBHUEE010000010.1"/>
</dbReference>
<accession>A0ABW4L7K7</accession>
<evidence type="ECO:0000259" key="2">
    <source>
        <dbReference type="Pfam" id="PF04101"/>
    </source>
</evidence>